<sequence length="178" mass="18275">MSDEEGHPVISGLAALIGVGVVVGLLVSVGALGATRVLGLGGEDDGGTASSQQSMYLPRPSETESESGPQITLAPGEPTPVESTSAAPEFAISLSSSVTEVGPMEEIYLTGVYPGGEGAVLQVQRFENGKWQDFPVDVPVSGGTFSTYVQTASSGVNTFRVRDTSGPETSNEVKVTVR</sequence>
<evidence type="ECO:0000313" key="3">
    <source>
        <dbReference type="EMBL" id="QIG44854.1"/>
    </source>
</evidence>
<dbReference type="Proteomes" id="UP000502996">
    <property type="component" value="Chromosome"/>
</dbReference>
<name>A0A6G6WHY4_9ACTN</name>
<dbReference type="KEGG" id="nano:G5V58_20570"/>
<keyword evidence="4" id="KW-1185">Reference proteome</keyword>
<reference evidence="3 4" key="1">
    <citation type="submission" date="2020-02" db="EMBL/GenBank/DDBJ databases">
        <title>Full genome sequence of Nocardioides sp. R-3366.</title>
        <authorList>
            <person name="Im W.-T."/>
        </authorList>
    </citation>
    <scope>NUCLEOTIDE SEQUENCE [LARGE SCALE GENOMIC DNA]</scope>
    <source>
        <strain evidence="3 4">R-3366</strain>
    </source>
</reference>
<keyword evidence="2" id="KW-0472">Membrane</keyword>
<dbReference type="RefSeq" id="WP_165236811.1">
    <property type="nucleotide sequence ID" value="NZ_CP049257.1"/>
</dbReference>
<dbReference type="EMBL" id="CP049257">
    <property type="protein sequence ID" value="QIG44854.1"/>
    <property type="molecule type" value="Genomic_DNA"/>
</dbReference>
<feature type="region of interest" description="Disordered" evidence="1">
    <location>
        <begin position="40"/>
        <end position="88"/>
    </location>
</feature>
<proteinExistence type="predicted"/>
<evidence type="ECO:0000313" key="4">
    <source>
        <dbReference type="Proteomes" id="UP000502996"/>
    </source>
</evidence>
<feature type="transmembrane region" description="Helical" evidence="2">
    <location>
        <begin position="12"/>
        <end position="34"/>
    </location>
</feature>
<keyword evidence="2" id="KW-0812">Transmembrane</keyword>
<keyword evidence="2" id="KW-1133">Transmembrane helix</keyword>
<gene>
    <name evidence="3" type="ORF">G5V58_20570</name>
</gene>
<accession>A0A6G6WHY4</accession>
<evidence type="ECO:0000256" key="2">
    <source>
        <dbReference type="SAM" id="Phobius"/>
    </source>
</evidence>
<evidence type="ECO:0000256" key="1">
    <source>
        <dbReference type="SAM" id="MobiDB-lite"/>
    </source>
</evidence>
<organism evidence="3 4">
    <name type="scientific">Nocardioides anomalus</name>
    <dbReference type="NCBI Taxonomy" id="2712223"/>
    <lineage>
        <taxon>Bacteria</taxon>
        <taxon>Bacillati</taxon>
        <taxon>Actinomycetota</taxon>
        <taxon>Actinomycetes</taxon>
        <taxon>Propionibacteriales</taxon>
        <taxon>Nocardioidaceae</taxon>
        <taxon>Nocardioides</taxon>
    </lineage>
</organism>
<dbReference type="AlphaFoldDB" id="A0A6G6WHY4"/>
<protein>
    <submittedName>
        <fullName evidence="3">Uncharacterized protein</fullName>
    </submittedName>
</protein>